<evidence type="ECO:0000313" key="2">
    <source>
        <dbReference type="EMBL" id="KAE9389526.1"/>
    </source>
</evidence>
<accession>A0A6A4GVM1</accession>
<dbReference type="Proteomes" id="UP000799118">
    <property type="component" value="Unassembled WGS sequence"/>
</dbReference>
<sequence>MGPYLCCQLFLPGSAQSILFLKLFALDAESVATIGTNVLIMLHQSMQALIYSTVEITGGELYTLQKKDGVFVEMVAVSYKFIGSCRQQPNLARDKGLMVVAQNHLKYIGKLT</sequence>
<dbReference type="AlphaFoldDB" id="A0A6A4GVM1"/>
<evidence type="ECO:0000256" key="1">
    <source>
        <dbReference type="SAM" id="SignalP"/>
    </source>
</evidence>
<name>A0A6A4GVM1_9AGAR</name>
<reference evidence="2" key="1">
    <citation type="journal article" date="2019" name="Environ. Microbiol.">
        <title>Fungal ecological strategies reflected in gene transcription - a case study of two litter decomposers.</title>
        <authorList>
            <person name="Barbi F."/>
            <person name="Kohler A."/>
            <person name="Barry K."/>
            <person name="Baskaran P."/>
            <person name="Daum C."/>
            <person name="Fauchery L."/>
            <person name="Ihrmark K."/>
            <person name="Kuo A."/>
            <person name="LaButti K."/>
            <person name="Lipzen A."/>
            <person name="Morin E."/>
            <person name="Grigoriev I.V."/>
            <person name="Henrissat B."/>
            <person name="Lindahl B."/>
            <person name="Martin F."/>
        </authorList>
    </citation>
    <scope>NUCLEOTIDE SEQUENCE</scope>
    <source>
        <strain evidence="2">JB14</strain>
    </source>
</reference>
<feature type="signal peptide" evidence="1">
    <location>
        <begin position="1"/>
        <end position="17"/>
    </location>
</feature>
<dbReference type="OrthoDB" id="10598485at2759"/>
<proteinExistence type="predicted"/>
<feature type="chain" id="PRO_5025674734" evidence="1">
    <location>
        <begin position="18"/>
        <end position="112"/>
    </location>
</feature>
<keyword evidence="1" id="KW-0732">Signal</keyword>
<organism evidence="2 3">
    <name type="scientific">Gymnopus androsaceus JB14</name>
    <dbReference type="NCBI Taxonomy" id="1447944"/>
    <lineage>
        <taxon>Eukaryota</taxon>
        <taxon>Fungi</taxon>
        <taxon>Dikarya</taxon>
        <taxon>Basidiomycota</taxon>
        <taxon>Agaricomycotina</taxon>
        <taxon>Agaricomycetes</taxon>
        <taxon>Agaricomycetidae</taxon>
        <taxon>Agaricales</taxon>
        <taxon>Marasmiineae</taxon>
        <taxon>Omphalotaceae</taxon>
        <taxon>Gymnopus</taxon>
    </lineage>
</organism>
<protein>
    <submittedName>
        <fullName evidence="2">Uncharacterized protein</fullName>
    </submittedName>
</protein>
<keyword evidence="3" id="KW-1185">Reference proteome</keyword>
<dbReference type="EMBL" id="ML769693">
    <property type="protein sequence ID" value="KAE9389526.1"/>
    <property type="molecule type" value="Genomic_DNA"/>
</dbReference>
<gene>
    <name evidence="2" type="ORF">BT96DRAFT_946808</name>
</gene>
<evidence type="ECO:0000313" key="3">
    <source>
        <dbReference type="Proteomes" id="UP000799118"/>
    </source>
</evidence>